<keyword evidence="1" id="KW-0472">Membrane</keyword>
<dbReference type="EMBL" id="GEDG01009717">
    <property type="protein sequence ID" value="JAP28838.1"/>
    <property type="molecule type" value="Transcribed_RNA"/>
</dbReference>
<evidence type="ECO:0000256" key="1">
    <source>
        <dbReference type="SAM" id="Phobius"/>
    </source>
</evidence>
<feature type="transmembrane region" description="Helical" evidence="1">
    <location>
        <begin position="32"/>
        <end position="54"/>
    </location>
</feature>
<sequence>MMAHFDPFHSVVFVESILVFELYFPFPDCTPLLLVFSSSLLYIVYPLCLLSCGISEYVDTSLAIWGQTLCKKLI</sequence>
<evidence type="ECO:0000313" key="2">
    <source>
        <dbReference type="EMBL" id="JAP28838.1"/>
    </source>
</evidence>
<reference evidence="2" key="1">
    <citation type="submission" date="2015-12" db="EMBL/GenBank/DDBJ databases">
        <title>Gene expression during late stages of embryo sac development: a critical building block for successful pollen-pistil interactions.</title>
        <authorList>
            <person name="Liu Y."/>
            <person name="Joly V."/>
            <person name="Sabar M."/>
            <person name="Matton D.P."/>
        </authorList>
    </citation>
    <scope>NUCLEOTIDE SEQUENCE</scope>
</reference>
<organism evidence="2">
    <name type="scientific">Solanum chacoense</name>
    <name type="common">Chaco potato</name>
    <dbReference type="NCBI Taxonomy" id="4108"/>
    <lineage>
        <taxon>Eukaryota</taxon>
        <taxon>Viridiplantae</taxon>
        <taxon>Streptophyta</taxon>
        <taxon>Embryophyta</taxon>
        <taxon>Tracheophyta</taxon>
        <taxon>Spermatophyta</taxon>
        <taxon>Magnoliopsida</taxon>
        <taxon>eudicotyledons</taxon>
        <taxon>Gunneridae</taxon>
        <taxon>Pentapetalae</taxon>
        <taxon>asterids</taxon>
        <taxon>lamiids</taxon>
        <taxon>Solanales</taxon>
        <taxon>Solanaceae</taxon>
        <taxon>Solanoideae</taxon>
        <taxon>Solaneae</taxon>
        <taxon>Solanum</taxon>
    </lineage>
</organism>
<keyword evidence="1" id="KW-0812">Transmembrane</keyword>
<keyword evidence="1" id="KW-1133">Transmembrane helix</keyword>
<accession>A0A0V0IA98</accession>
<dbReference type="AlphaFoldDB" id="A0A0V0IA98"/>
<proteinExistence type="predicted"/>
<name>A0A0V0IA98_SOLCH</name>
<protein>
    <submittedName>
        <fullName evidence="2">Putative ovule protein</fullName>
    </submittedName>
</protein>